<keyword evidence="1" id="KW-0812">Transmembrane</keyword>
<accession>A0A1H3VL41</accession>
<dbReference type="EMBL" id="FNQY01000001">
    <property type="protein sequence ID" value="SDZ75495.1"/>
    <property type="molecule type" value="Genomic_DNA"/>
</dbReference>
<dbReference type="RefSeq" id="WP_091392330.1">
    <property type="nucleotide sequence ID" value="NZ_FNQY01000001.1"/>
</dbReference>
<feature type="transmembrane region" description="Helical" evidence="1">
    <location>
        <begin position="109"/>
        <end position="130"/>
    </location>
</feature>
<feature type="transmembrane region" description="Helical" evidence="1">
    <location>
        <begin position="25"/>
        <end position="51"/>
    </location>
</feature>
<gene>
    <name evidence="2" type="ORF">SAMN05192529_101248</name>
</gene>
<keyword evidence="1" id="KW-0472">Membrane</keyword>
<evidence type="ECO:0000256" key="1">
    <source>
        <dbReference type="SAM" id="Phobius"/>
    </source>
</evidence>
<proteinExistence type="predicted"/>
<dbReference type="OrthoDB" id="1496029at2"/>
<dbReference type="AlphaFoldDB" id="A0A1H3VL41"/>
<reference evidence="2 3" key="1">
    <citation type="submission" date="2016-10" db="EMBL/GenBank/DDBJ databases">
        <authorList>
            <person name="de Groot N.N."/>
        </authorList>
    </citation>
    <scope>NUCLEOTIDE SEQUENCE [LARGE SCALE GENOMIC DNA]</scope>
    <source>
        <strain evidence="2 3">Vu-144</strain>
    </source>
</reference>
<dbReference type="STRING" id="551991.SAMN05192529_101248"/>
<dbReference type="Proteomes" id="UP000199041">
    <property type="component" value="Unassembled WGS sequence"/>
</dbReference>
<keyword evidence="3" id="KW-1185">Reference proteome</keyword>
<sequence length="140" mass="16961">MKTVDIILTGLYDHFIRMKKRRRKIVPWFETCSALAFAVTISFTLMLKIVFNKSLDFKKIPEYYFLLLFLSFGIGVFVLSKSYYFRNDKHIKLMDLYLEKYSEADRKKIRYFVTIGLSIFPFFLMFIMWLQAFTNFWQGF</sequence>
<organism evidence="2 3">
    <name type="scientific">Arachidicoccus rhizosphaerae</name>
    <dbReference type="NCBI Taxonomy" id="551991"/>
    <lineage>
        <taxon>Bacteria</taxon>
        <taxon>Pseudomonadati</taxon>
        <taxon>Bacteroidota</taxon>
        <taxon>Chitinophagia</taxon>
        <taxon>Chitinophagales</taxon>
        <taxon>Chitinophagaceae</taxon>
        <taxon>Arachidicoccus</taxon>
    </lineage>
</organism>
<evidence type="ECO:0000313" key="2">
    <source>
        <dbReference type="EMBL" id="SDZ75495.1"/>
    </source>
</evidence>
<feature type="transmembrane region" description="Helical" evidence="1">
    <location>
        <begin position="63"/>
        <end position="84"/>
    </location>
</feature>
<name>A0A1H3VL41_9BACT</name>
<protein>
    <submittedName>
        <fullName evidence="2">Uncharacterized protein</fullName>
    </submittedName>
</protein>
<keyword evidence="1" id="KW-1133">Transmembrane helix</keyword>
<evidence type="ECO:0000313" key="3">
    <source>
        <dbReference type="Proteomes" id="UP000199041"/>
    </source>
</evidence>